<evidence type="ECO:0000313" key="3">
    <source>
        <dbReference type="EMBL" id="KAL3790057.1"/>
    </source>
</evidence>
<dbReference type="InterPro" id="IPR005112">
    <property type="entry name" value="dDENN_dom"/>
</dbReference>
<feature type="region of interest" description="Disordered" evidence="1">
    <location>
        <begin position="745"/>
        <end position="764"/>
    </location>
</feature>
<protein>
    <recommendedName>
        <fullName evidence="2">UDENN domain-containing protein</fullName>
    </recommendedName>
</protein>
<feature type="compositionally biased region" description="Polar residues" evidence="1">
    <location>
        <begin position="843"/>
        <end position="854"/>
    </location>
</feature>
<feature type="region of interest" description="Disordered" evidence="1">
    <location>
        <begin position="819"/>
        <end position="860"/>
    </location>
</feature>
<dbReference type="InterPro" id="IPR043153">
    <property type="entry name" value="DENN_C"/>
</dbReference>
<dbReference type="Proteomes" id="UP001530400">
    <property type="component" value="Unassembled WGS sequence"/>
</dbReference>
<dbReference type="InterPro" id="IPR051696">
    <property type="entry name" value="DENN_Domain_GEFs"/>
</dbReference>
<evidence type="ECO:0000256" key="1">
    <source>
        <dbReference type="SAM" id="MobiDB-lite"/>
    </source>
</evidence>
<dbReference type="GO" id="GO:0005737">
    <property type="term" value="C:cytoplasm"/>
    <property type="evidence" value="ECO:0007669"/>
    <property type="project" value="UniProtKB-ARBA"/>
</dbReference>
<dbReference type="PANTHER" id="PTHR12296">
    <property type="entry name" value="DENN DOMAIN-CONTAINING PROTEIN 4"/>
    <property type="match status" value="1"/>
</dbReference>
<dbReference type="SMART" id="SM00799">
    <property type="entry name" value="DENN"/>
    <property type="match status" value="1"/>
</dbReference>
<reference evidence="3 4" key="1">
    <citation type="submission" date="2024-10" db="EMBL/GenBank/DDBJ databases">
        <title>Updated reference genomes for cyclostephanoid diatoms.</title>
        <authorList>
            <person name="Roberts W.R."/>
            <person name="Alverson A.J."/>
        </authorList>
    </citation>
    <scope>NUCLEOTIDE SEQUENCE [LARGE SCALE GENOMIC DNA]</scope>
    <source>
        <strain evidence="3 4">AJA010-31</strain>
    </source>
</reference>
<feature type="region of interest" description="Disordered" evidence="1">
    <location>
        <begin position="1"/>
        <end position="65"/>
    </location>
</feature>
<dbReference type="EMBL" id="JALLPJ020000511">
    <property type="protein sequence ID" value="KAL3790057.1"/>
    <property type="molecule type" value="Genomic_DNA"/>
</dbReference>
<dbReference type="InterPro" id="IPR001194">
    <property type="entry name" value="cDENN_dom"/>
</dbReference>
<feature type="compositionally biased region" description="Low complexity" evidence="1">
    <location>
        <begin position="49"/>
        <end position="60"/>
    </location>
</feature>
<dbReference type="PROSITE" id="PS50211">
    <property type="entry name" value="DENN"/>
    <property type="match status" value="1"/>
</dbReference>
<gene>
    <name evidence="3" type="ORF">ACHAWO_004814</name>
</gene>
<dbReference type="Pfam" id="PF03456">
    <property type="entry name" value="uDENN"/>
    <property type="match status" value="1"/>
</dbReference>
<proteinExistence type="predicted"/>
<dbReference type="SMART" id="SM00800">
    <property type="entry name" value="uDENN"/>
    <property type="match status" value="1"/>
</dbReference>
<keyword evidence="4" id="KW-1185">Reference proteome</keyword>
<accession>A0ABD3PQG1</accession>
<feature type="domain" description="UDENN" evidence="2">
    <location>
        <begin position="124"/>
        <end position="674"/>
    </location>
</feature>
<feature type="region of interest" description="Disordered" evidence="1">
    <location>
        <begin position="93"/>
        <end position="137"/>
    </location>
</feature>
<dbReference type="SMART" id="SM00801">
    <property type="entry name" value="dDENN"/>
    <property type="match status" value="1"/>
</dbReference>
<organism evidence="3 4">
    <name type="scientific">Cyclotella atomus</name>
    <dbReference type="NCBI Taxonomy" id="382360"/>
    <lineage>
        <taxon>Eukaryota</taxon>
        <taxon>Sar</taxon>
        <taxon>Stramenopiles</taxon>
        <taxon>Ochrophyta</taxon>
        <taxon>Bacillariophyta</taxon>
        <taxon>Coscinodiscophyceae</taxon>
        <taxon>Thalassiosirophycidae</taxon>
        <taxon>Stephanodiscales</taxon>
        <taxon>Stephanodiscaceae</taxon>
        <taxon>Cyclotella</taxon>
    </lineage>
</organism>
<dbReference type="Gene3D" id="3.40.50.11500">
    <property type="match status" value="1"/>
</dbReference>
<dbReference type="PANTHER" id="PTHR12296:SF21">
    <property type="entry name" value="DENN DOMAIN-CONTAINING PROTEIN 3"/>
    <property type="match status" value="1"/>
</dbReference>
<dbReference type="InterPro" id="IPR005113">
    <property type="entry name" value="uDENN_dom"/>
</dbReference>
<dbReference type="Gene3D" id="3.30.450.200">
    <property type="match status" value="1"/>
</dbReference>
<name>A0ABD3PQG1_9STRA</name>
<evidence type="ECO:0000313" key="4">
    <source>
        <dbReference type="Proteomes" id="UP001530400"/>
    </source>
</evidence>
<feature type="region of interest" description="Disordered" evidence="1">
    <location>
        <begin position="217"/>
        <end position="271"/>
    </location>
</feature>
<dbReference type="InterPro" id="IPR037516">
    <property type="entry name" value="Tripartite_DENN"/>
</dbReference>
<comment type="caution">
    <text evidence="3">The sequence shown here is derived from an EMBL/GenBank/DDBJ whole genome shotgun (WGS) entry which is preliminary data.</text>
</comment>
<evidence type="ECO:0000259" key="2">
    <source>
        <dbReference type="PROSITE" id="PS50211"/>
    </source>
</evidence>
<sequence>MSQVNLAPKASLSEDELPDELIPNLSDLSNASHTNNGGGTSPTQRLRTSSSASINSSANADTRRRITKLKERGKERTRLVEYFCVVSSVPDDIGSSGRSVVDIRPIGSSSSSSSSDRGINGSANDDNPKQSIALDGSEFTPRITSRYPLQDHVENPLPTEGITSFCFPSGTIPLLPLSKPRMPKVHYFVTTGEKGSSMYGVCLVFWEGVEVDVKISGRMRSDGPNSSSNGAKKTKEESAMEAPVYNKHDFISPMKSSSSTSGTDSKDDEQATTQQVYLPKCLVILSMHPYLPAFREYLTQLHRLSKISPDSTDPKPMTLPIERYITNFCSEIPAPPPGSFQVQTTILDSVISIWSPEHNMPIQWVSLPFSHLFQCLDVENILTVWTALALERQVLITSTQLSLLTTCCEIFLSLLFPMRWSHAYIPVLPHFLVPILSAPMPFLCGIDKQYLAHTLEDLSQECIVVDLDKNQVSLGVKTPSLPSLPKRIYKTLFDKLDDNAGCVYREVRSLRKSDNTSEMGLFLDPDVKSMADAMWESRLCLFDEAFMLTFTPEERRKNWLNGEDYSTATEEVRIMTLKEKQDSLCSQSMWDAVQEAFLETYCYLLKSYRKYLVFPSKKGLDVNGGGGAYGGGFRSSEFLAGQRGDVRGFLEELVGSQMFDRYVKNLGLIAAFSGSGNIRNRLLGSSSSRKESQLREPPLLQSARVKRKLKTIVPPPPCGNDLPVSGETTHTVAALESLVAESDEISDADSYRTSSGSSPHILPATSDAASMTSAGISSNLQSFSNNSPVFYTYPTFPEHLDPALFGDPRPMSSAVMAEYDRQREKAGKFRRSSSNQETDDTSRQNIRRSSSITGQLAPAEKPASAEVTTFTVFFMAFTAVMGKDLVSVDSDSLEKLDSKSILSTYHRHNKHERSDSAHIASLVDEIVMLGVDGVDDGLPSTPTAKYKRQTQKYNTPPKNRFNDKLSTLKIMEARETARAELEWANGASMDMDWNTLKVSKRSYVDIVKEKLRAIDENSVEGQANERGNRFNRILSWKQANPTTKPISKHPAKISYNAQYVTDQVLRQILLGENLLEIVYPDISIDTDNEFCPRCNFYLSDDDVVAGWRAGNSQEYKTQCPNCLTSFALLDFAVVGLGVGIGVTGLGVLLVFFEDFEAEGLGVMGFLVGEADVGTGTSADGVAEETGAGVTGAGVTGAGVTGAGVTGAGVTGVRAGEDVTGARVTGAGVTGAGVTGAGVTGAGVTGAEETGALVGALVGRLVVTLVVALRLAHPVIFQVNVESISTIVKEGMGEAVGTAETGANEVGAPVVGDELTGAGVTGAEETGAGVTGAEEGAGVVGAEETGAGVVGAGVMGAAGEDVTGAEEGAGVVGAGVTGAGVTGAGVTGADVGDCITLCDKMENFVRR</sequence>
<dbReference type="Pfam" id="PF02141">
    <property type="entry name" value="DENN"/>
    <property type="match status" value="1"/>
</dbReference>
<feature type="compositionally biased region" description="Polar residues" evidence="1">
    <location>
        <begin position="26"/>
        <end position="48"/>
    </location>
</feature>